<evidence type="ECO:0000313" key="6">
    <source>
        <dbReference type="EMBL" id="RZO12504.1"/>
    </source>
</evidence>
<dbReference type="AlphaFoldDB" id="A0A520LU76"/>
<dbReference type="Proteomes" id="UP000319023">
    <property type="component" value="Unassembled WGS sequence"/>
</dbReference>
<dbReference type="PANTHER" id="PTHR30469:SF33">
    <property type="entry name" value="SLR1207 PROTEIN"/>
    <property type="match status" value="1"/>
</dbReference>
<dbReference type="InterPro" id="IPR058636">
    <property type="entry name" value="Beta-barrel_YknX"/>
</dbReference>
<dbReference type="Gene3D" id="1.10.287.470">
    <property type="entry name" value="Helix hairpin bin"/>
    <property type="match status" value="1"/>
</dbReference>
<dbReference type="GO" id="GO:0015562">
    <property type="term" value="F:efflux transmembrane transporter activity"/>
    <property type="evidence" value="ECO:0007669"/>
    <property type="project" value="TreeGrafter"/>
</dbReference>
<dbReference type="Gene3D" id="2.40.30.170">
    <property type="match status" value="1"/>
</dbReference>
<organism evidence="6 7">
    <name type="scientific">SAR86 cluster bacterium</name>
    <dbReference type="NCBI Taxonomy" id="2030880"/>
    <lineage>
        <taxon>Bacteria</taxon>
        <taxon>Pseudomonadati</taxon>
        <taxon>Pseudomonadota</taxon>
        <taxon>Gammaproteobacteria</taxon>
        <taxon>SAR86 cluster</taxon>
    </lineage>
</organism>
<evidence type="ECO:0000259" key="3">
    <source>
        <dbReference type="Pfam" id="PF25876"/>
    </source>
</evidence>
<feature type="domain" description="Multidrug resistance protein MdtA-like barrel-sandwich hybrid" evidence="4">
    <location>
        <begin position="59"/>
        <end position="192"/>
    </location>
</feature>
<dbReference type="SUPFAM" id="SSF111369">
    <property type="entry name" value="HlyD-like secretion proteins"/>
    <property type="match status" value="1"/>
</dbReference>
<reference evidence="6 7" key="1">
    <citation type="submission" date="2019-02" db="EMBL/GenBank/DDBJ databases">
        <title>Prokaryotic population dynamics and viral predation in marine succession experiment using metagenomics: the confinement effect.</title>
        <authorList>
            <person name="Haro-Moreno J.M."/>
            <person name="Rodriguez-Valera F."/>
            <person name="Lopez-Perez M."/>
        </authorList>
    </citation>
    <scope>NUCLEOTIDE SEQUENCE [LARGE SCALE GENOMIC DNA]</scope>
    <source>
        <strain evidence="6">MED-G168</strain>
    </source>
</reference>
<feature type="domain" description="Multidrug resistance protein MdtA-like alpha-helical hairpin" evidence="3">
    <location>
        <begin position="97"/>
        <end position="165"/>
    </location>
</feature>
<feature type="coiled-coil region" evidence="2">
    <location>
        <begin position="98"/>
        <end position="125"/>
    </location>
</feature>
<sequence>MNSSIIKTFSIILSAVLVVSCGGGKEEEEFKFYALKEAASQQLELTVEASGTVEAISSIEIKSKASGQILFLGAEIGDYVDEGVVLARIDQRTPTNTLAQANADLEVAKVRLSNAQNQFERSKRLHDEGNISDKSFEDAQESFSSARAQLVRAEVFLENARIALDDTSVRSPIAGTVISRPAEVGQVITSPTSAVGGGTLLMEMADLNKVRVRALIDEIDIGKITIGQEVTLKVSAYRDKKFVGVVSKIEPMSKIDQNVTTFPVLIDIENQDNLLLIGMNTDVEIEILNEEVALALPAGSLRTRKDIRSVAPLLGIKEDELNNFLTKRVEGENFDAYIVLKKTKKGAIPTWVKVGKTDLNYVEVKQGIEYDEVVYVLPSEGLIKYQQKFSERVKGRFG</sequence>
<evidence type="ECO:0000256" key="2">
    <source>
        <dbReference type="SAM" id="Coils"/>
    </source>
</evidence>
<keyword evidence="2" id="KW-0175">Coiled coil</keyword>
<dbReference type="Pfam" id="PF25917">
    <property type="entry name" value="BSH_RND"/>
    <property type="match status" value="1"/>
</dbReference>
<evidence type="ECO:0000259" key="4">
    <source>
        <dbReference type="Pfam" id="PF25917"/>
    </source>
</evidence>
<feature type="domain" description="YknX-like beta-barrel" evidence="5">
    <location>
        <begin position="211"/>
        <end position="285"/>
    </location>
</feature>
<name>A0A520LU76_9GAMM</name>
<evidence type="ECO:0000313" key="7">
    <source>
        <dbReference type="Proteomes" id="UP000319023"/>
    </source>
</evidence>
<dbReference type="GO" id="GO:1990281">
    <property type="term" value="C:efflux pump complex"/>
    <property type="evidence" value="ECO:0007669"/>
    <property type="project" value="TreeGrafter"/>
</dbReference>
<dbReference type="Gene3D" id="2.40.50.100">
    <property type="match status" value="1"/>
</dbReference>
<dbReference type="InterPro" id="IPR058624">
    <property type="entry name" value="MdtA-like_HH"/>
</dbReference>
<dbReference type="PANTHER" id="PTHR30469">
    <property type="entry name" value="MULTIDRUG RESISTANCE PROTEIN MDTA"/>
    <property type="match status" value="1"/>
</dbReference>
<dbReference type="PROSITE" id="PS51257">
    <property type="entry name" value="PROKAR_LIPOPROTEIN"/>
    <property type="match status" value="1"/>
</dbReference>
<dbReference type="InterPro" id="IPR006143">
    <property type="entry name" value="RND_pump_MFP"/>
</dbReference>
<proteinExistence type="inferred from homology"/>
<evidence type="ECO:0000259" key="5">
    <source>
        <dbReference type="Pfam" id="PF25990"/>
    </source>
</evidence>
<comment type="similarity">
    <text evidence="1">Belongs to the membrane fusion protein (MFP) (TC 8.A.1) family.</text>
</comment>
<protein>
    <submittedName>
        <fullName evidence="6">Efflux RND transporter periplasmic adaptor subunit</fullName>
    </submittedName>
</protein>
<gene>
    <name evidence="6" type="ORF">EVB01_00225</name>
</gene>
<dbReference type="Pfam" id="PF25876">
    <property type="entry name" value="HH_MFP_RND"/>
    <property type="match status" value="1"/>
</dbReference>
<dbReference type="Pfam" id="PF25990">
    <property type="entry name" value="Beta-barrel_YknX"/>
    <property type="match status" value="1"/>
</dbReference>
<comment type="caution">
    <text evidence="6">The sequence shown here is derived from an EMBL/GenBank/DDBJ whole genome shotgun (WGS) entry which is preliminary data.</text>
</comment>
<evidence type="ECO:0000256" key="1">
    <source>
        <dbReference type="ARBA" id="ARBA00009477"/>
    </source>
</evidence>
<dbReference type="InterPro" id="IPR058625">
    <property type="entry name" value="MdtA-like_BSH"/>
</dbReference>
<dbReference type="EMBL" id="SHBN01000002">
    <property type="protein sequence ID" value="RZO12504.1"/>
    <property type="molecule type" value="Genomic_DNA"/>
</dbReference>
<accession>A0A520LU76</accession>
<dbReference type="NCBIfam" id="TIGR01730">
    <property type="entry name" value="RND_mfp"/>
    <property type="match status" value="1"/>
</dbReference>